<comment type="function">
    <text evidence="9">Acts as a component of the essential kinetochore-associated NDC80 complex, which is required for chromosome segregation and spindle checkpoint activity.</text>
</comment>
<accession>A0AAV7EQA3</accession>
<dbReference type="EMBL" id="JAINDJ010000004">
    <property type="protein sequence ID" value="KAG9449802.1"/>
    <property type="molecule type" value="Genomic_DNA"/>
</dbReference>
<evidence type="ECO:0000256" key="1">
    <source>
        <dbReference type="ARBA" id="ARBA00004584"/>
    </source>
</evidence>
<comment type="subunit">
    <text evidence="9">Component of the NDC80 complex.</text>
</comment>
<evidence type="ECO:0000256" key="6">
    <source>
        <dbReference type="ARBA" id="ARBA00023054"/>
    </source>
</evidence>
<dbReference type="GO" id="GO:0051301">
    <property type="term" value="P:cell division"/>
    <property type="evidence" value="ECO:0007669"/>
    <property type="project" value="UniProtKB-UniRule"/>
</dbReference>
<dbReference type="Gene3D" id="3.30.457.50">
    <property type="entry name" value="Chromosome segregation protein Spc25"/>
    <property type="match status" value="1"/>
</dbReference>
<dbReference type="GO" id="GO:0031262">
    <property type="term" value="C:Ndc80 complex"/>
    <property type="evidence" value="ECO:0007669"/>
    <property type="project" value="InterPro"/>
</dbReference>
<comment type="similarity">
    <text evidence="2 9">Belongs to the SPC25 family.</text>
</comment>
<sequence length="302" mass="34822">MQKSSDLPRKMAEIRLTTERDLQIHRQKVASTVNSLRESLQSIKLKAEETVQHQVKLSKLKDYLRQNEDEMVAVKTRKEAKQHSTVEVLSDVKGRVEKLEKVVLGQQETRDRCRKIISEQLVVLATLEKKSSQAKEQNKDFEEPVCWYNRVLGMRIEGGQGVKFIFNKIDLKNPNKEFSFTIRHDNGIYTLIDCQPHLDGMEEWIQDLNRTNGLYKFVRNMREKFWLTSSDVASHYLTRTDMPSTSITVSDSSLPMRSQNKSQSGQAGMDRPTKKVNHGRPDRPLISSPGSALSFRTSPRFK</sequence>
<dbReference type="FunFam" id="3.30.457.50:FF:000001">
    <property type="entry name" value="Probable kinetochore protein spc25"/>
    <property type="match status" value="1"/>
</dbReference>
<dbReference type="InterPro" id="IPR045143">
    <property type="entry name" value="Spc25"/>
</dbReference>
<organism evidence="12 13">
    <name type="scientific">Aristolochia fimbriata</name>
    <name type="common">White veined hardy Dutchman's pipe vine</name>
    <dbReference type="NCBI Taxonomy" id="158543"/>
    <lineage>
        <taxon>Eukaryota</taxon>
        <taxon>Viridiplantae</taxon>
        <taxon>Streptophyta</taxon>
        <taxon>Embryophyta</taxon>
        <taxon>Tracheophyta</taxon>
        <taxon>Spermatophyta</taxon>
        <taxon>Magnoliopsida</taxon>
        <taxon>Magnoliidae</taxon>
        <taxon>Piperales</taxon>
        <taxon>Aristolochiaceae</taxon>
        <taxon>Aristolochia</taxon>
    </lineage>
</organism>
<feature type="compositionally biased region" description="Polar residues" evidence="10">
    <location>
        <begin position="247"/>
        <end position="266"/>
    </location>
</feature>
<dbReference type="PANTHER" id="PTHR14281">
    <property type="entry name" value="KINETOCHORE PROTEIN SPC25-RELATED"/>
    <property type="match status" value="1"/>
</dbReference>
<evidence type="ECO:0000256" key="7">
    <source>
        <dbReference type="ARBA" id="ARBA00023306"/>
    </source>
</evidence>
<dbReference type="GO" id="GO:0007059">
    <property type="term" value="P:chromosome segregation"/>
    <property type="evidence" value="ECO:0007669"/>
    <property type="project" value="InterPro"/>
</dbReference>
<feature type="compositionally biased region" description="Polar residues" evidence="10">
    <location>
        <begin position="288"/>
        <end position="302"/>
    </location>
</feature>
<comment type="subcellular location">
    <subcellularLocation>
        <location evidence="1">Chromosome</location>
        <location evidence="1">Centromere</location>
    </subcellularLocation>
    <subcellularLocation>
        <location evidence="9">Nucleus</location>
    </subcellularLocation>
    <subcellularLocation>
        <location evidence="9">Chromosome</location>
        <location evidence="9">Centromere</location>
        <location evidence="9">Kinetochore</location>
    </subcellularLocation>
</comment>
<evidence type="ECO:0000256" key="10">
    <source>
        <dbReference type="SAM" id="MobiDB-lite"/>
    </source>
</evidence>
<keyword evidence="3 9" id="KW-0158">Chromosome</keyword>
<dbReference type="Pfam" id="PF08234">
    <property type="entry name" value="Spindle_Spc25"/>
    <property type="match status" value="1"/>
</dbReference>
<dbReference type="CDD" id="cd23784">
    <property type="entry name" value="RWD_Spc25"/>
    <property type="match status" value="1"/>
</dbReference>
<evidence type="ECO:0000256" key="2">
    <source>
        <dbReference type="ARBA" id="ARBA00006379"/>
    </source>
</evidence>
<comment type="caution">
    <text evidence="12">The sequence shown here is derived from an EMBL/GenBank/DDBJ whole genome shotgun (WGS) entry which is preliminary data.</text>
</comment>
<evidence type="ECO:0000256" key="8">
    <source>
        <dbReference type="ARBA" id="ARBA00023328"/>
    </source>
</evidence>
<feature type="region of interest" description="Disordered" evidence="10">
    <location>
        <begin position="247"/>
        <end position="302"/>
    </location>
</feature>
<protein>
    <recommendedName>
        <fullName evidence="9">Kinetochore protein SPC25</fullName>
    </recommendedName>
</protein>
<keyword evidence="7 9" id="KW-0131">Cell cycle</keyword>
<keyword evidence="13" id="KW-1185">Reference proteome</keyword>
<feature type="domain" description="Chromosome segregation protein Spc25 C-terminal" evidence="11">
    <location>
        <begin position="158"/>
        <end position="225"/>
    </location>
</feature>
<dbReference type="Proteomes" id="UP000825729">
    <property type="component" value="Unassembled WGS sequence"/>
</dbReference>
<gene>
    <name evidence="12" type="ORF">H6P81_009767</name>
</gene>
<evidence type="ECO:0000256" key="3">
    <source>
        <dbReference type="ARBA" id="ARBA00022454"/>
    </source>
</evidence>
<keyword evidence="5 9" id="KW-0498">Mitosis</keyword>
<dbReference type="InterPro" id="IPR013255">
    <property type="entry name" value="Spc25_C"/>
</dbReference>
<evidence type="ECO:0000256" key="9">
    <source>
        <dbReference type="RuleBase" id="RU367150"/>
    </source>
</evidence>
<reference evidence="12 13" key="1">
    <citation type="submission" date="2021-07" db="EMBL/GenBank/DDBJ databases">
        <title>The Aristolochia fimbriata genome: insights into angiosperm evolution, floral development and chemical biosynthesis.</title>
        <authorList>
            <person name="Jiao Y."/>
        </authorList>
    </citation>
    <scope>NUCLEOTIDE SEQUENCE [LARGE SCALE GENOMIC DNA]</scope>
    <source>
        <strain evidence="12">IBCAS-2021</strain>
        <tissue evidence="12">Leaf</tissue>
    </source>
</reference>
<evidence type="ECO:0000313" key="13">
    <source>
        <dbReference type="Proteomes" id="UP000825729"/>
    </source>
</evidence>
<keyword evidence="8 9" id="KW-0137">Centromere</keyword>
<keyword evidence="6" id="KW-0175">Coiled coil</keyword>
<evidence type="ECO:0000313" key="12">
    <source>
        <dbReference type="EMBL" id="KAG9449802.1"/>
    </source>
</evidence>
<keyword evidence="4 9" id="KW-0132">Cell division</keyword>
<keyword evidence="9" id="KW-0995">Kinetochore</keyword>
<dbReference type="AlphaFoldDB" id="A0AAV7EQA3"/>
<dbReference type="GO" id="GO:0005634">
    <property type="term" value="C:nucleus"/>
    <property type="evidence" value="ECO:0007669"/>
    <property type="project" value="UniProtKB-SubCell"/>
</dbReference>
<evidence type="ECO:0000259" key="11">
    <source>
        <dbReference type="Pfam" id="PF08234"/>
    </source>
</evidence>
<evidence type="ECO:0000256" key="5">
    <source>
        <dbReference type="ARBA" id="ARBA00022776"/>
    </source>
</evidence>
<evidence type="ECO:0000256" key="4">
    <source>
        <dbReference type="ARBA" id="ARBA00022618"/>
    </source>
</evidence>
<name>A0AAV7EQA3_ARIFI</name>
<proteinExistence type="inferred from homology"/>
<keyword evidence="9" id="KW-0539">Nucleus</keyword>
<dbReference type="PANTHER" id="PTHR14281:SF0">
    <property type="entry name" value="KINETOCHORE PROTEIN SPC25"/>
    <property type="match status" value="1"/>
</dbReference>